<dbReference type="GO" id="GO:0005886">
    <property type="term" value="C:plasma membrane"/>
    <property type="evidence" value="ECO:0007669"/>
    <property type="project" value="UniProtKB-SubCell"/>
</dbReference>
<keyword evidence="5 7" id="KW-1133">Transmembrane helix</keyword>
<evidence type="ECO:0000256" key="2">
    <source>
        <dbReference type="ARBA" id="ARBA00007928"/>
    </source>
</evidence>
<gene>
    <name evidence="8" type="primary">rhtB_1</name>
    <name evidence="8" type="ORF">VA7868_03519</name>
</gene>
<dbReference type="PANTHER" id="PTHR30086:SF14">
    <property type="entry name" value="HOMOSERINE_HOMOSERINE LACTONE EFFLUX PROTEIN"/>
    <property type="match status" value="1"/>
</dbReference>
<feature type="transmembrane region" description="Helical" evidence="7">
    <location>
        <begin position="188"/>
        <end position="207"/>
    </location>
</feature>
<evidence type="ECO:0000313" key="8">
    <source>
        <dbReference type="EMBL" id="SHI33175.1"/>
    </source>
</evidence>
<comment type="similarity">
    <text evidence="2">Belongs to the Rht family.</text>
</comment>
<dbReference type="PIRSF" id="PIRSF006324">
    <property type="entry name" value="LeuE"/>
    <property type="match status" value="1"/>
</dbReference>
<feature type="transmembrane region" description="Helical" evidence="7">
    <location>
        <begin position="151"/>
        <end position="172"/>
    </location>
</feature>
<dbReference type="InterPro" id="IPR001123">
    <property type="entry name" value="LeuE-type"/>
</dbReference>
<evidence type="ECO:0000256" key="5">
    <source>
        <dbReference type="ARBA" id="ARBA00022989"/>
    </source>
</evidence>
<feature type="transmembrane region" description="Helical" evidence="7">
    <location>
        <begin position="6"/>
        <end position="27"/>
    </location>
</feature>
<evidence type="ECO:0000256" key="4">
    <source>
        <dbReference type="ARBA" id="ARBA00022692"/>
    </source>
</evidence>
<dbReference type="PANTHER" id="PTHR30086">
    <property type="entry name" value="ARGININE EXPORTER PROTEIN ARGO"/>
    <property type="match status" value="1"/>
</dbReference>
<dbReference type="AlphaFoldDB" id="A0A1M6A9M4"/>
<evidence type="ECO:0000256" key="6">
    <source>
        <dbReference type="ARBA" id="ARBA00023136"/>
    </source>
</evidence>
<evidence type="ECO:0000256" key="7">
    <source>
        <dbReference type="SAM" id="Phobius"/>
    </source>
</evidence>
<organism evidence="8 9">
    <name type="scientific">Vibrio aerogenes CECT 7868</name>
    <dbReference type="NCBI Taxonomy" id="1216006"/>
    <lineage>
        <taxon>Bacteria</taxon>
        <taxon>Pseudomonadati</taxon>
        <taxon>Pseudomonadota</taxon>
        <taxon>Gammaproteobacteria</taxon>
        <taxon>Vibrionales</taxon>
        <taxon>Vibrionaceae</taxon>
        <taxon>Vibrio</taxon>
    </lineage>
</organism>
<keyword evidence="3" id="KW-1003">Cell membrane</keyword>
<dbReference type="RefSeq" id="WP_073605123.1">
    <property type="nucleotide sequence ID" value="NZ_FQXZ01000039.1"/>
</dbReference>
<feature type="transmembrane region" description="Helical" evidence="7">
    <location>
        <begin position="39"/>
        <end position="58"/>
    </location>
</feature>
<comment type="subcellular location">
    <subcellularLocation>
        <location evidence="1">Cell membrane</location>
        <topology evidence="1">Multi-pass membrane protein</topology>
    </subcellularLocation>
</comment>
<evidence type="ECO:0000313" key="9">
    <source>
        <dbReference type="Proteomes" id="UP000184608"/>
    </source>
</evidence>
<evidence type="ECO:0000256" key="1">
    <source>
        <dbReference type="ARBA" id="ARBA00004651"/>
    </source>
</evidence>
<dbReference type="STRING" id="1216006.VA7868_03519"/>
<dbReference type="GO" id="GO:0042970">
    <property type="term" value="F:homoserine transmembrane transporter activity"/>
    <property type="evidence" value="ECO:0007669"/>
    <property type="project" value="TreeGrafter"/>
</dbReference>
<keyword evidence="9" id="KW-1185">Reference proteome</keyword>
<name>A0A1M6A9M4_9VIBR</name>
<keyword evidence="4 7" id="KW-0812">Transmembrane</keyword>
<dbReference type="Proteomes" id="UP000184608">
    <property type="component" value="Unassembled WGS sequence"/>
</dbReference>
<reference evidence="8 9" key="1">
    <citation type="submission" date="2016-11" db="EMBL/GenBank/DDBJ databases">
        <authorList>
            <person name="Jaros S."/>
            <person name="Januszkiewicz K."/>
            <person name="Wedrychowicz H."/>
        </authorList>
    </citation>
    <scope>NUCLEOTIDE SEQUENCE [LARGE SCALE GENOMIC DNA]</scope>
    <source>
        <strain evidence="8 9">CECT 7868</strain>
    </source>
</reference>
<dbReference type="OrthoDB" id="9804822at2"/>
<dbReference type="EMBL" id="FQXZ01000039">
    <property type="protein sequence ID" value="SHI33175.1"/>
    <property type="molecule type" value="Genomic_DNA"/>
</dbReference>
<proteinExistence type="inferred from homology"/>
<dbReference type="Pfam" id="PF01810">
    <property type="entry name" value="LysE"/>
    <property type="match status" value="1"/>
</dbReference>
<evidence type="ECO:0000256" key="3">
    <source>
        <dbReference type="ARBA" id="ARBA00022475"/>
    </source>
</evidence>
<protein>
    <submittedName>
        <fullName evidence="8">Homoserine/homoserine lactone efflux protein</fullName>
    </submittedName>
</protein>
<accession>A0A1M6A9M4</accession>
<sequence length="211" mass="23087">MDLHTLGIYFFVSFFYVISPGPAVFLAVYNGAVSGTKTVMASALGNITGLLFLSTLSVSGLSAILLSSALLFTAVKVTGAVYLIYLGVKQLLTGRKRSLIAPAGEKRQHRSLFSFYREGFLVAATNPKPILFFVALFPQFIDNHHQLFTQFMVMTLIFMAISFSALFTYGYLADKAGGVFSQARYVHWFHRISGGLFIGLGGSLLLVKRST</sequence>
<keyword evidence="6 7" id="KW-0472">Membrane</keyword>
<feature type="transmembrane region" description="Helical" evidence="7">
    <location>
        <begin position="64"/>
        <end position="88"/>
    </location>
</feature>